<proteinExistence type="predicted"/>
<keyword evidence="2" id="KW-1185">Reference proteome</keyword>
<gene>
    <name evidence="1" type="ORF">KIN34_08235</name>
</gene>
<dbReference type="Proteomes" id="UP000722125">
    <property type="component" value="Unassembled WGS sequence"/>
</dbReference>
<evidence type="ECO:0000313" key="2">
    <source>
        <dbReference type="Proteomes" id="UP000722125"/>
    </source>
</evidence>
<evidence type="ECO:0008006" key="3">
    <source>
        <dbReference type="Google" id="ProtNLM"/>
    </source>
</evidence>
<evidence type="ECO:0000313" key="1">
    <source>
        <dbReference type="EMBL" id="MBT0994273.1"/>
    </source>
</evidence>
<protein>
    <recommendedName>
        <fullName evidence="3">AbiEi antitoxin C-terminal domain-containing protein</fullName>
    </recommendedName>
</protein>
<organism evidence="1 2">
    <name type="scientific">Cellulomonas fulva</name>
    <dbReference type="NCBI Taxonomy" id="2835530"/>
    <lineage>
        <taxon>Bacteria</taxon>
        <taxon>Bacillati</taxon>
        <taxon>Actinomycetota</taxon>
        <taxon>Actinomycetes</taxon>
        <taxon>Micrococcales</taxon>
        <taxon>Cellulomonadaceae</taxon>
        <taxon>Cellulomonas</taxon>
    </lineage>
</organism>
<reference evidence="1 2" key="1">
    <citation type="submission" date="2021-05" db="EMBL/GenBank/DDBJ databases">
        <title>Description of Cellulomonas sp. DKR-3 sp. nov.</title>
        <authorList>
            <person name="Dahal R.H."/>
            <person name="Chaudhary D.K."/>
        </authorList>
    </citation>
    <scope>NUCLEOTIDE SEQUENCE [LARGE SCALE GENOMIC DNA]</scope>
    <source>
        <strain evidence="1 2">DKR-3</strain>
    </source>
</reference>
<comment type="caution">
    <text evidence="1">The sequence shown here is derived from an EMBL/GenBank/DDBJ whole genome shotgun (WGS) entry which is preliminary data.</text>
</comment>
<dbReference type="EMBL" id="JAHBOH010000001">
    <property type="protein sequence ID" value="MBT0994273.1"/>
    <property type="molecule type" value="Genomic_DNA"/>
</dbReference>
<name>A0ABS5TYQ9_9CELL</name>
<accession>A0ABS5TYQ9</accession>
<dbReference type="RefSeq" id="WP_214349103.1">
    <property type="nucleotide sequence ID" value="NZ_JAHBOH010000001.1"/>
</dbReference>
<sequence>MGTTSGLVTGRGAESARRAGDVRVRRGAYVGRDHWDGLTPDERYLLAVQATASAARGAPLLSHWSAAAVWGLPAVGRPDDRVHITLPEASGGRSKRGVVRHTRAGEVSQRVHAGLLVTSAARTAIDLARVGGLASGLVAADAALRARLATPDELAAEVAPLVARRGARAARAVASLADARSESPGESLSRARMHEHGLPMPRLQHDVYDGRGFVGRVDFWWPELGVAGEFDGRVKYDDADGPDVLWREKVREDRLRALVRAFVRWTWDDAWRGGPMCDALRRAGVH</sequence>